<organism evidence="1 2">
    <name type="scientific">Ascaris lumbricoides</name>
    <name type="common">Giant roundworm</name>
    <dbReference type="NCBI Taxonomy" id="6252"/>
    <lineage>
        <taxon>Eukaryota</taxon>
        <taxon>Metazoa</taxon>
        <taxon>Ecdysozoa</taxon>
        <taxon>Nematoda</taxon>
        <taxon>Chromadorea</taxon>
        <taxon>Rhabditida</taxon>
        <taxon>Spirurina</taxon>
        <taxon>Ascaridomorpha</taxon>
        <taxon>Ascaridoidea</taxon>
        <taxon>Ascarididae</taxon>
        <taxon>Ascaris</taxon>
    </lineage>
</organism>
<sequence length="103" mass="11683">MRSNHPDTFGLRGNYSGLCYSGTDTLSSSVAVEFTTVPYTSLTDCRNSQAPNFDSKYRSETTYVDSEKICDTQQHPQANDHCCNDNTLRSQHRMLHMHYGQPL</sequence>
<evidence type="ECO:0000313" key="1">
    <source>
        <dbReference type="Proteomes" id="UP000036681"/>
    </source>
</evidence>
<protein>
    <submittedName>
        <fullName evidence="2">Uncharacterized protein</fullName>
    </submittedName>
</protein>
<name>A0A0M3HPP0_ASCLU</name>
<dbReference type="WBParaSite" id="ALUE_0000390901-mRNA-1">
    <property type="protein sequence ID" value="ALUE_0000390901-mRNA-1"/>
    <property type="gene ID" value="ALUE_0000390901"/>
</dbReference>
<keyword evidence="1" id="KW-1185">Reference proteome</keyword>
<accession>A0A0M3HPP0</accession>
<dbReference type="AlphaFoldDB" id="A0A0M3HPP0"/>
<dbReference type="Proteomes" id="UP000036681">
    <property type="component" value="Unplaced"/>
</dbReference>
<reference evidence="2" key="1">
    <citation type="submission" date="2017-02" db="UniProtKB">
        <authorList>
            <consortium name="WormBaseParasite"/>
        </authorList>
    </citation>
    <scope>IDENTIFICATION</scope>
</reference>
<proteinExistence type="predicted"/>
<evidence type="ECO:0000313" key="2">
    <source>
        <dbReference type="WBParaSite" id="ALUE_0000390901-mRNA-1"/>
    </source>
</evidence>